<name>A0A4D7CNL8_9ENTE</name>
<protein>
    <submittedName>
        <fullName evidence="1">GNAT family N-acetyltransferase</fullName>
    </submittedName>
</protein>
<dbReference type="PROSITE" id="PS51186">
    <property type="entry name" value="GNAT"/>
    <property type="match status" value="1"/>
</dbReference>
<proteinExistence type="predicted"/>
<sequence length="163" mass="19154">MHPYNLRELTLAYDEQLFYELILTTDDYFSDYQMTIPSLEEVRSEFWLDVPSNTQLSQKKLLGIFSGNELVGFVDVLLDYPESQSATLGYLVLHQKMREQGWGSLIYQQIETQLVQNNYLHMRLGVITDNLPAYHFWEKMGFTPYDTIITDYGEQTNMQKSLK</sequence>
<dbReference type="Gene3D" id="3.40.630.30">
    <property type="match status" value="1"/>
</dbReference>
<keyword evidence="1" id="KW-0808">Transferase</keyword>
<dbReference type="SUPFAM" id="SSF55729">
    <property type="entry name" value="Acyl-CoA N-acyltransferases (Nat)"/>
    <property type="match status" value="1"/>
</dbReference>
<dbReference type="EMBL" id="CP039712">
    <property type="protein sequence ID" value="QCI85659.1"/>
    <property type="molecule type" value="Genomic_DNA"/>
</dbReference>
<accession>A0A4D7CNL8</accession>
<gene>
    <name evidence="1" type="ORF">FA707_01150</name>
</gene>
<dbReference type="AlphaFoldDB" id="A0A4D7CNL8"/>
<dbReference type="RefSeq" id="WP_136952505.1">
    <property type="nucleotide sequence ID" value="NZ_CP039712.1"/>
</dbReference>
<reference evidence="1 2" key="1">
    <citation type="submission" date="2019-04" db="EMBL/GenBank/DDBJ databases">
        <title>Vagococcus sp. nov., isolated from faeces of yaks (Bos grunniens).</title>
        <authorList>
            <person name="Ge Y."/>
        </authorList>
    </citation>
    <scope>NUCLEOTIDE SEQUENCE [LARGE SCALE GENOMIC DNA]</scope>
    <source>
        <strain evidence="1 2">MN-17</strain>
    </source>
</reference>
<dbReference type="OrthoDB" id="9794566at2"/>
<dbReference type="Pfam" id="PF00583">
    <property type="entry name" value="Acetyltransf_1"/>
    <property type="match status" value="1"/>
</dbReference>
<dbReference type="CDD" id="cd04301">
    <property type="entry name" value="NAT_SF"/>
    <property type="match status" value="1"/>
</dbReference>
<evidence type="ECO:0000313" key="1">
    <source>
        <dbReference type="EMBL" id="QCI85659.1"/>
    </source>
</evidence>
<dbReference type="InterPro" id="IPR000182">
    <property type="entry name" value="GNAT_dom"/>
</dbReference>
<dbReference type="KEGG" id="vao:FA707_01150"/>
<dbReference type="GO" id="GO:0016747">
    <property type="term" value="F:acyltransferase activity, transferring groups other than amino-acyl groups"/>
    <property type="evidence" value="ECO:0007669"/>
    <property type="project" value="InterPro"/>
</dbReference>
<dbReference type="InterPro" id="IPR016181">
    <property type="entry name" value="Acyl_CoA_acyltransferase"/>
</dbReference>
<keyword evidence="2" id="KW-1185">Reference proteome</keyword>
<dbReference type="Proteomes" id="UP000298615">
    <property type="component" value="Chromosome"/>
</dbReference>
<evidence type="ECO:0000313" key="2">
    <source>
        <dbReference type="Proteomes" id="UP000298615"/>
    </source>
</evidence>
<organism evidence="1 2">
    <name type="scientific">Vagococcus zengguangii</name>
    <dbReference type="NCBI Taxonomy" id="2571750"/>
    <lineage>
        <taxon>Bacteria</taxon>
        <taxon>Bacillati</taxon>
        <taxon>Bacillota</taxon>
        <taxon>Bacilli</taxon>
        <taxon>Lactobacillales</taxon>
        <taxon>Enterococcaceae</taxon>
        <taxon>Vagococcus</taxon>
    </lineage>
</organism>